<sequence>MLGTCVNIYTKWAMKEENKKYLRQIAAASTIGFQVAFSIFIGLGIGVWLDSRFGTFPWLALLFMVFGIAAGFLNYYRFAVKQQKEDEKDSKKE</sequence>
<name>A0A9W6D2L1_9BACT</name>
<keyword evidence="1" id="KW-0472">Membrane</keyword>
<dbReference type="Proteomes" id="UP001144372">
    <property type="component" value="Unassembled WGS sequence"/>
</dbReference>
<evidence type="ECO:0008006" key="4">
    <source>
        <dbReference type="Google" id="ProtNLM"/>
    </source>
</evidence>
<keyword evidence="3" id="KW-1185">Reference proteome</keyword>
<proteinExistence type="predicted"/>
<dbReference type="Pfam" id="PF09527">
    <property type="entry name" value="ATPase_gene1"/>
    <property type="match status" value="1"/>
</dbReference>
<dbReference type="InterPro" id="IPR032820">
    <property type="entry name" value="ATPase_put"/>
</dbReference>
<protein>
    <recommendedName>
        <fullName evidence="4">AtpZ/AtpI family protein</fullName>
    </recommendedName>
</protein>
<evidence type="ECO:0000313" key="2">
    <source>
        <dbReference type="EMBL" id="GLI34710.1"/>
    </source>
</evidence>
<accession>A0A9W6D2L1</accession>
<keyword evidence="1" id="KW-1133">Transmembrane helix</keyword>
<gene>
    <name evidence="2" type="ORF">DAMNIGENAA_21430</name>
</gene>
<organism evidence="2 3">
    <name type="scientific">Desulforhabdus amnigena</name>
    <dbReference type="NCBI Taxonomy" id="40218"/>
    <lineage>
        <taxon>Bacteria</taxon>
        <taxon>Pseudomonadati</taxon>
        <taxon>Thermodesulfobacteriota</taxon>
        <taxon>Syntrophobacteria</taxon>
        <taxon>Syntrophobacterales</taxon>
        <taxon>Syntrophobacteraceae</taxon>
        <taxon>Desulforhabdus</taxon>
    </lineage>
</organism>
<evidence type="ECO:0000313" key="3">
    <source>
        <dbReference type="Proteomes" id="UP001144372"/>
    </source>
</evidence>
<feature type="transmembrane region" description="Helical" evidence="1">
    <location>
        <begin position="55"/>
        <end position="76"/>
    </location>
</feature>
<dbReference type="AlphaFoldDB" id="A0A9W6D2L1"/>
<dbReference type="EMBL" id="BSDR01000001">
    <property type="protein sequence ID" value="GLI34710.1"/>
    <property type="molecule type" value="Genomic_DNA"/>
</dbReference>
<comment type="caution">
    <text evidence="2">The sequence shown here is derived from an EMBL/GenBank/DDBJ whole genome shotgun (WGS) entry which is preliminary data.</text>
</comment>
<evidence type="ECO:0000256" key="1">
    <source>
        <dbReference type="SAM" id="Phobius"/>
    </source>
</evidence>
<reference evidence="2" key="1">
    <citation type="submission" date="2022-12" db="EMBL/GenBank/DDBJ databases">
        <title>Reference genome sequencing for broad-spectrum identification of bacterial and archaeal isolates by mass spectrometry.</title>
        <authorList>
            <person name="Sekiguchi Y."/>
            <person name="Tourlousse D.M."/>
        </authorList>
    </citation>
    <scope>NUCLEOTIDE SEQUENCE</scope>
    <source>
        <strain evidence="2">ASRB1</strain>
    </source>
</reference>
<feature type="transmembrane region" description="Helical" evidence="1">
    <location>
        <begin position="21"/>
        <end position="49"/>
    </location>
</feature>
<keyword evidence="1" id="KW-0812">Transmembrane</keyword>